<keyword evidence="3" id="KW-1185">Reference proteome</keyword>
<proteinExistence type="predicted"/>
<organism evidence="2 3">
    <name type="scientific">Pleurodeles waltl</name>
    <name type="common">Iberian ribbed newt</name>
    <dbReference type="NCBI Taxonomy" id="8319"/>
    <lineage>
        <taxon>Eukaryota</taxon>
        <taxon>Metazoa</taxon>
        <taxon>Chordata</taxon>
        <taxon>Craniata</taxon>
        <taxon>Vertebrata</taxon>
        <taxon>Euteleostomi</taxon>
        <taxon>Amphibia</taxon>
        <taxon>Batrachia</taxon>
        <taxon>Caudata</taxon>
        <taxon>Salamandroidea</taxon>
        <taxon>Salamandridae</taxon>
        <taxon>Pleurodelinae</taxon>
        <taxon>Pleurodeles</taxon>
    </lineage>
</organism>
<name>A0AAV7TA82_PLEWA</name>
<dbReference type="AlphaFoldDB" id="A0AAV7TA82"/>
<feature type="region of interest" description="Disordered" evidence="1">
    <location>
        <begin position="45"/>
        <end position="66"/>
    </location>
</feature>
<sequence length="66" mass="7215">MWSCEKLPKDTWNGRPRLQASGKPHVVGRNRTERGAVQVQTFLFGTPNPKAGPMQAASEGTVQPVL</sequence>
<evidence type="ECO:0000313" key="2">
    <source>
        <dbReference type="EMBL" id="KAJ1173397.1"/>
    </source>
</evidence>
<comment type="caution">
    <text evidence="2">The sequence shown here is derived from an EMBL/GenBank/DDBJ whole genome shotgun (WGS) entry which is preliminary data.</text>
</comment>
<evidence type="ECO:0000256" key="1">
    <source>
        <dbReference type="SAM" id="MobiDB-lite"/>
    </source>
</evidence>
<reference evidence="2" key="1">
    <citation type="journal article" date="2022" name="bioRxiv">
        <title>Sequencing and chromosome-scale assembly of the giantPleurodeles waltlgenome.</title>
        <authorList>
            <person name="Brown T."/>
            <person name="Elewa A."/>
            <person name="Iarovenko S."/>
            <person name="Subramanian E."/>
            <person name="Araus A.J."/>
            <person name="Petzold A."/>
            <person name="Susuki M."/>
            <person name="Suzuki K.-i.T."/>
            <person name="Hayashi T."/>
            <person name="Toyoda A."/>
            <person name="Oliveira C."/>
            <person name="Osipova E."/>
            <person name="Leigh N.D."/>
            <person name="Simon A."/>
            <person name="Yun M.H."/>
        </authorList>
    </citation>
    <scope>NUCLEOTIDE SEQUENCE</scope>
    <source>
        <strain evidence="2">20211129_DDA</strain>
        <tissue evidence="2">Liver</tissue>
    </source>
</reference>
<gene>
    <name evidence="2" type="ORF">NDU88_005233</name>
</gene>
<evidence type="ECO:0000313" key="3">
    <source>
        <dbReference type="Proteomes" id="UP001066276"/>
    </source>
</evidence>
<accession>A0AAV7TA82</accession>
<dbReference type="EMBL" id="JANPWB010000007">
    <property type="protein sequence ID" value="KAJ1173397.1"/>
    <property type="molecule type" value="Genomic_DNA"/>
</dbReference>
<feature type="region of interest" description="Disordered" evidence="1">
    <location>
        <begin position="1"/>
        <end position="33"/>
    </location>
</feature>
<dbReference type="Proteomes" id="UP001066276">
    <property type="component" value="Chromosome 4_1"/>
</dbReference>
<protein>
    <submittedName>
        <fullName evidence="2">Uncharacterized protein</fullName>
    </submittedName>
</protein>